<feature type="compositionally biased region" description="Polar residues" evidence="5">
    <location>
        <begin position="452"/>
        <end position="472"/>
    </location>
</feature>
<feature type="domain" description="LIM zinc-binding" evidence="6">
    <location>
        <begin position="840"/>
        <end position="885"/>
    </location>
</feature>
<evidence type="ECO:0000256" key="1">
    <source>
        <dbReference type="ARBA" id="ARBA00022723"/>
    </source>
</evidence>
<keyword evidence="2 4" id="KW-0862">Zinc</keyword>
<feature type="compositionally biased region" description="Polar residues" evidence="5">
    <location>
        <begin position="548"/>
        <end position="562"/>
    </location>
</feature>
<evidence type="ECO:0000313" key="7">
    <source>
        <dbReference type="EMBL" id="KAK1167394.1"/>
    </source>
</evidence>
<dbReference type="InterPro" id="IPR001781">
    <property type="entry name" value="Znf_LIM"/>
</dbReference>
<feature type="compositionally biased region" description="Low complexity" evidence="5">
    <location>
        <begin position="518"/>
        <end position="539"/>
    </location>
</feature>
<evidence type="ECO:0000313" key="8">
    <source>
        <dbReference type="Proteomes" id="UP001230051"/>
    </source>
</evidence>
<evidence type="ECO:0000259" key="6">
    <source>
        <dbReference type="PROSITE" id="PS50023"/>
    </source>
</evidence>
<proteinExistence type="predicted"/>
<dbReference type="EMBL" id="JAGXEW010000010">
    <property type="protein sequence ID" value="KAK1167394.1"/>
    <property type="molecule type" value="Genomic_DNA"/>
</dbReference>
<feature type="compositionally biased region" description="Low complexity" evidence="5">
    <location>
        <begin position="58"/>
        <end position="84"/>
    </location>
</feature>
<dbReference type="GO" id="GO:0046872">
    <property type="term" value="F:metal ion binding"/>
    <property type="evidence" value="ECO:0007669"/>
    <property type="project" value="UniProtKB-KW"/>
</dbReference>
<feature type="region of interest" description="Disordered" evidence="5">
    <location>
        <begin position="367"/>
        <end position="386"/>
    </location>
</feature>
<dbReference type="PANTHER" id="PTHR15468">
    <property type="entry name" value="ZNF185"/>
    <property type="match status" value="1"/>
</dbReference>
<feature type="compositionally biased region" description="Low complexity" evidence="5">
    <location>
        <begin position="310"/>
        <end position="331"/>
    </location>
</feature>
<feature type="compositionally biased region" description="Polar residues" evidence="5">
    <location>
        <begin position="119"/>
        <end position="130"/>
    </location>
</feature>
<feature type="compositionally biased region" description="Low complexity" evidence="5">
    <location>
        <begin position="256"/>
        <end position="268"/>
    </location>
</feature>
<keyword evidence="8" id="KW-1185">Reference proteome</keyword>
<feature type="region of interest" description="Disordered" evidence="5">
    <location>
        <begin position="29"/>
        <end position="362"/>
    </location>
</feature>
<accession>A0AAD8DEU1</accession>
<feature type="compositionally biased region" description="Polar residues" evidence="5">
    <location>
        <begin position="233"/>
        <end position="246"/>
    </location>
</feature>
<protein>
    <submittedName>
        <fullName evidence="7">Cell wall protein DAN4-like isoform X8</fullName>
    </submittedName>
</protein>
<feature type="compositionally biased region" description="Low complexity" evidence="5">
    <location>
        <begin position="493"/>
        <end position="504"/>
    </location>
</feature>
<feature type="compositionally biased region" description="Low complexity" evidence="5">
    <location>
        <begin position="285"/>
        <end position="297"/>
    </location>
</feature>
<evidence type="ECO:0000256" key="3">
    <source>
        <dbReference type="ARBA" id="ARBA00023038"/>
    </source>
</evidence>
<feature type="region of interest" description="Disordered" evidence="5">
    <location>
        <begin position="426"/>
        <end position="569"/>
    </location>
</feature>
<organism evidence="7 8">
    <name type="scientific">Acipenser oxyrinchus oxyrinchus</name>
    <dbReference type="NCBI Taxonomy" id="40147"/>
    <lineage>
        <taxon>Eukaryota</taxon>
        <taxon>Metazoa</taxon>
        <taxon>Chordata</taxon>
        <taxon>Craniata</taxon>
        <taxon>Vertebrata</taxon>
        <taxon>Euteleostomi</taxon>
        <taxon>Actinopterygii</taxon>
        <taxon>Chondrostei</taxon>
        <taxon>Acipenseriformes</taxon>
        <taxon>Acipenseridae</taxon>
        <taxon>Acipenser</taxon>
    </lineage>
</organism>
<keyword evidence="1 4" id="KW-0479">Metal-binding</keyword>
<dbReference type="Gene3D" id="2.10.110.10">
    <property type="entry name" value="Cysteine Rich Protein"/>
    <property type="match status" value="1"/>
</dbReference>
<keyword evidence="3 4" id="KW-0440">LIM domain</keyword>
<reference evidence="7" key="1">
    <citation type="submission" date="2022-02" db="EMBL/GenBank/DDBJ databases">
        <title>Atlantic sturgeon de novo genome assembly.</title>
        <authorList>
            <person name="Stock M."/>
            <person name="Klopp C."/>
            <person name="Guiguen Y."/>
            <person name="Cabau C."/>
            <person name="Parinello H."/>
            <person name="Santidrian Yebra-Pimentel E."/>
            <person name="Kuhl H."/>
            <person name="Dirks R.P."/>
            <person name="Guessner J."/>
            <person name="Wuertz S."/>
            <person name="Du K."/>
            <person name="Schartl M."/>
        </authorList>
    </citation>
    <scope>NUCLEOTIDE SEQUENCE</scope>
    <source>
        <strain evidence="7">STURGEONOMICS-FGT-2020</strain>
        <tissue evidence="7">Whole blood</tissue>
    </source>
</reference>
<dbReference type="CDD" id="cd08368">
    <property type="entry name" value="LIM"/>
    <property type="match status" value="1"/>
</dbReference>
<feature type="compositionally biased region" description="Basic and acidic residues" evidence="5">
    <location>
        <begin position="433"/>
        <end position="446"/>
    </location>
</feature>
<evidence type="ECO:0000256" key="2">
    <source>
        <dbReference type="ARBA" id="ARBA00022833"/>
    </source>
</evidence>
<dbReference type="AlphaFoldDB" id="A0AAD8DEU1"/>
<gene>
    <name evidence="7" type="primary">ZNF185</name>
    <name evidence="7" type="ORF">AOXY_G12141</name>
</gene>
<sequence>MQKAKGVPEGDRTIVLRQMKVRTALKGDFSWINNKNTDEEDEEEEGLARDVPVKASYSNGVSSAPSDSSSTSESSPTSQKPSPSGYIIRGVFTKTNDTTQASPTSGSSYGYSESVRSSNTSTPQYSPLNKKSSEHYKKIAPHSVRSKAVSPAPEEPPSSTEERTKRTEAASSVIKSSASKERSYVLSAVNKYGRSEKLDSPSKDPSFSFVAKRVEINDEEPEEDSDTSPQIAPKSSLNPALKQNPTAAPRKLSPSTETKTQTTITIKKTANEPPKTPFLTETKTKSPSTETQTQTTVMKKETVFDTPKNTFSTESKSPSTETKTQTTVTKETVFDIPKNPISTESKTKSSQDTKSLWEMWDKPAATETTITTVTEKSSQGTKSAWDKWDVPAATEITTTTITEKSSQDTKSLLDKWDLPAATETTTTTVIEKSSQDTKSPWDKWDKPAATGTAITTVTEKSPSTETKTQTVITIKETAKEPPKTPFLTETKTKSPSTETKTQTTVMKKETVFDTPKNTFSTESKSPSTETKTQTTVTKETVFDIPKNPISTESKTNSLQDTKSPWDKWDKPAATETTITTVTEKSSQDTKSAWDKWDVPSATEITTTTITEKSSQDTKSLWDKWDKPAATETAITTVTEKSSHDTKSAWDKWDVPAATEITTTTITEKREADIVIPTWGVMETTKSVSTQHQSPSTEIQTQTTVTKKETVFETQPVTESAFKIAKETKQDPPTASDLISFGMEENSTVTTIHTTKYQTEDPVHKTFDSSGLTNITTDTTTHWSETPDPEHKKLVMVKEYVNSTGFNPSEYSSINKYDDITYSRSNYSYSSPSAMYRSPGTSCTYCGEMVGDDARITIEHLNIYSHPSCFKCGVCSKPMGLLGMKI</sequence>
<evidence type="ECO:0000256" key="5">
    <source>
        <dbReference type="SAM" id="MobiDB-lite"/>
    </source>
</evidence>
<name>A0AAD8DEU1_ACIOX</name>
<dbReference type="InterPro" id="IPR052621">
    <property type="entry name" value="Cell_Prolif/Cornif_Regul"/>
</dbReference>
<comment type="caution">
    <text evidence="7">The sequence shown here is derived from an EMBL/GenBank/DDBJ whole genome shotgun (WGS) entry which is preliminary data.</text>
</comment>
<feature type="compositionally biased region" description="Acidic residues" evidence="5">
    <location>
        <begin position="217"/>
        <end position="226"/>
    </location>
</feature>
<evidence type="ECO:0000256" key="4">
    <source>
        <dbReference type="PROSITE-ProRule" id="PRU00125"/>
    </source>
</evidence>
<dbReference type="Proteomes" id="UP001230051">
    <property type="component" value="Unassembled WGS sequence"/>
</dbReference>
<feature type="compositionally biased region" description="Low complexity" evidence="5">
    <location>
        <begin position="102"/>
        <end position="118"/>
    </location>
</feature>
<feature type="compositionally biased region" description="Basic and acidic residues" evidence="5">
    <location>
        <begin position="193"/>
        <end position="202"/>
    </location>
</feature>
<dbReference type="PANTHER" id="PTHR15468:SF2">
    <property type="entry name" value="ZINC FINGER PROTEIN 185"/>
    <property type="match status" value="1"/>
</dbReference>
<dbReference type="PROSITE" id="PS50023">
    <property type="entry name" value="LIM_DOMAIN_2"/>
    <property type="match status" value="1"/>
</dbReference>